<gene>
    <name evidence="2" type="ORF">K6K41_08795</name>
</gene>
<accession>A0A9E6RHF9</accession>
<evidence type="ECO:0000313" key="2">
    <source>
        <dbReference type="EMBL" id="QZO01506.1"/>
    </source>
</evidence>
<dbReference type="InterPro" id="IPR047111">
    <property type="entry name" value="YbaP-like"/>
</dbReference>
<dbReference type="AlphaFoldDB" id="A0A9E6RHF9"/>
<keyword evidence="1" id="KW-0732">Signal</keyword>
<feature type="chain" id="PRO_5038790794" evidence="1">
    <location>
        <begin position="23"/>
        <end position="335"/>
    </location>
</feature>
<dbReference type="Pfam" id="PF01963">
    <property type="entry name" value="TraB_PrgY_gumN"/>
    <property type="match status" value="1"/>
</dbReference>
<organism evidence="2 3">
    <name type="scientific">Chenggangzhangella methanolivorans</name>
    <dbReference type="NCBI Taxonomy" id="1437009"/>
    <lineage>
        <taxon>Bacteria</taxon>
        <taxon>Pseudomonadati</taxon>
        <taxon>Pseudomonadota</taxon>
        <taxon>Alphaproteobacteria</taxon>
        <taxon>Hyphomicrobiales</taxon>
        <taxon>Methylopilaceae</taxon>
        <taxon>Chenggangzhangella</taxon>
    </lineage>
</organism>
<sequence>MIRPAVRLATLAFALLATPAFAQSPSPTCQGQDLVAKAKAERPEAYAAFEEAAKKIPNAEGLLWRIEGKDGAKPSFLFGTMHTTEDDLVALSDPLRAAMKEVGSVAVELADAQGSAAQAAMIAFVTKKGVDFSGKGLEGLDDAQVAEIKRRLEQAGMPSSIAPMLKPWFLAMTLQVSSCELKKMNDGKPTIDAVVEKEAKAAGLKVVGLETVSEQLEAVSAVSEESAKRMIRDAVANVSAGDDLQTTTLALYRARHVGWYFEMKRDTFGVAFDVSAHADFLEDIVDRRNRLMLERSRPLVDAGPTLIAVGALHLPGKNGLVELFRGAGYTVTKVW</sequence>
<name>A0A9E6RHF9_9HYPH</name>
<dbReference type="CDD" id="cd14789">
    <property type="entry name" value="Tiki"/>
    <property type="match status" value="1"/>
</dbReference>
<proteinExistence type="predicted"/>
<dbReference type="EMBL" id="CP081869">
    <property type="protein sequence ID" value="QZO01506.1"/>
    <property type="molecule type" value="Genomic_DNA"/>
</dbReference>
<dbReference type="Proteomes" id="UP000825701">
    <property type="component" value="Chromosome"/>
</dbReference>
<protein>
    <submittedName>
        <fullName evidence="2">TraB/GumN family protein</fullName>
    </submittedName>
</protein>
<evidence type="ECO:0000256" key="1">
    <source>
        <dbReference type="SAM" id="SignalP"/>
    </source>
</evidence>
<feature type="signal peptide" evidence="1">
    <location>
        <begin position="1"/>
        <end position="22"/>
    </location>
</feature>
<dbReference type="KEGG" id="cmet:K6K41_08795"/>
<dbReference type="PANTHER" id="PTHR40590:SF1">
    <property type="entry name" value="CYTOPLASMIC PROTEIN"/>
    <property type="match status" value="1"/>
</dbReference>
<reference evidence="2" key="1">
    <citation type="submission" date="2021-08" db="EMBL/GenBank/DDBJ databases">
        <authorList>
            <person name="Zhang H."/>
            <person name="Xu M."/>
            <person name="Yu Z."/>
            <person name="Yang L."/>
            <person name="Cai Y."/>
        </authorList>
    </citation>
    <scope>NUCLEOTIDE SEQUENCE</scope>
    <source>
        <strain evidence="2">CHL1</strain>
    </source>
</reference>
<dbReference type="PANTHER" id="PTHR40590">
    <property type="entry name" value="CYTOPLASMIC PROTEIN-RELATED"/>
    <property type="match status" value="1"/>
</dbReference>
<dbReference type="InterPro" id="IPR002816">
    <property type="entry name" value="TraB/PrgY/GumN_fam"/>
</dbReference>
<dbReference type="RefSeq" id="WP_261404791.1">
    <property type="nucleotide sequence ID" value="NZ_CP081869.1"/>
</dbReference>
<keyword evidence="3" id="KW-1185">Reference proteome</keyword>
<evidence type="ECO:0000313" key="3">
    <source>
        <dbReference type="Proteomes" id="UP000825701"/>
    </source>
</evidence>